<dbReference type="SUPFAM" id="SSF56752">
    <property type="entry name" value="D-aminoacid aminotransferase-like PLP-dependent enzymes"/>
    <property type="match status" value="1"/>
</dbReference>
<dbReference type="PANTHER" id="PTHR42743:SF11">
    <property type="entry name" value="AMINODEOXYCHORISMATE LYASE"/>
    <property type="match status" value="1"/>
</dbReference>
<accession>A0ABQ6MDR4</accession>
<protein>
    <recommendedName>
        <fullName evidence="4">Branched-chain amino acid aminotransferase</fullName>
    </recommendedName>
</protein>
<dbReference type="InterPro" id="IPR043132">
    <property type="entry name" value="BCAT-like_C"/>
</dbReference>
<dbReference type="Gene3D" id="3.20.10.10">
    <property type="entry name" value="D-amino Acid Aminotransferase, subunit A, domain 2"/>
    <property type="match status" value="1"/>
</dbReference>
<reference evidence="2 3" key="1">
    <citation type="journal article" date="2023" name="Commun. Biol.">
        <title>Genome analysis of Parmales, the sister group of diatoms, reveals the evolutionary specialization of diatoms from phago-mixotrophs to photoautotrophs.</title>
        <authorList>
            <person name="Ban H."/>
            <person name="Sato S."/>
            <person name="Yoshikawa S."/>
            <person name="Yamada K."/>
            <person name="Nakamura Y."/>
            <person name="Ichinomiya M."/>
            <person name="Sato N."/>
            <person name="Blanc-Mathieu R."/>
            <person name="Endo H."/>
            <person name="Kuwata A."/>
            <person name="Ogata H."/>
        </authorList>
    </citation>
    <scope>NUCLEOTIDE SEQUENCE [LARGE SCALE GENOMIC DNA]</scope>
</reference>
<dbReference type="Proteomes" id="UP001165060">
    <property type="component" value="Unassembled WGS sequence"/>
</dbReference>
<dbReference type="EMBL" id="BRYB01001361">
    <property type="protein sequence ID" value="GMI23935.1"/>
    <property type="molecule type" value="Genomic_DNA"/>
</dbReference>
<evidence type="ECO:0000313" key="2">
    <source>
        <dbReference type="EMBL" id="GMI23935.1"/>
    </source>
</evidence>
<comment type="similarity">
    <text evidence="1">Belongs to the class-IV pyridoxal-phosphate-dependent aminotransferase family.</text>
</comment>
<evidence type="ECO:0008006" key="4">
    <source>
        <dbReference type="Google" id="ProtNLM"/>
    </source>
</evidence>
<organism evidence="2 3">
    <name type="scientific">Tetraparma gracilis</name>
    <dbReference type="NCBI Taxonomy" id="2962635"/>
    <lineage>
        <taxon>Eukaryota</taxon>
        <taxon>Sar</taxon>
        <taxon>Stramenopiles</taxon>
        <taxon>Ochrophyta</taxon>
        <taxon>Bolidophyceae</taxon>
        <taxon>Parmales</taxon>
        <taxon>Triparmaceae</taxon>
        <taxon>Tetraparma</taxon>
    </lineage>
</organism>
<dbReference type="InterPro" id="IPR036038">
    <property type="entry name" value="Aminotransferase-like"/>
</dbReference>
<proteinExistence type="inferred from homology"/>
<keyword evidence="3" id="KW-1185">Reference proteome</keyword>
<evidence type="ECO:0000313" key="3">
    <source>
        <dbReference type="Proteomes" id="UP001165060"/>
    </source>
</evidence>
<evidence type="ECO:0000256" key="1">
    <source>
        <dbReference type="ARBA" id="ARBA00009320"/>
    </source>
</evidence>
<sequence>MTRPLPPQFVKCCPPGVTRKVLLRCCQEGGIEGSEDDISLDRLYDADEVMIMGTMSGPIPITNVDGRDINGGEVGAVTKRLKVLYDEAMTKEENLFDIFRA</sequence>
<dbReference type="InterPro" id="IPR050571">
    <property type="entry name" value="Class-IV_PLP-Dep_Aminotrnsfr"/>
</dbReference>
<dbReference type="InterPro" id="IPR001544">
    <property type="entry name" value="Aminotrans_IV"/>
</dbReference>
<gene>
    <name evidence="2" type="ORF">TeGR_g11594</name>
</gene>
<comment type="caution">
    <text evidence="2">The sequence shown here is derived from an EMBL/GenBank/DDBJ whole genome shotgun (WGS) entry which is preliminary data.</text>
</comment>
<dbReference type="Pfam" id="PF01063">
    <property type="entry name" value="Aminotran_4"/>
    <property type="match status" value="1"/>
</dbReference>
<name>A0ABQ6MDR4_9STRA</name>
<dbReference type="PANTHER" id="PTHR42743">
    <property type="entry name" value="AMINO-ACID AMINOTRANSFERASE"/>
    <property type="match status" value="1"/>
</dbReference>